<dbReference type="InterPro" id="IPR015943">
    <property type="entry name" value="WD40/YVTN_repeat-like_dom_sf"/>
</dbReference>
<sequence>MSTSISDPTTIIEEEGAEVLKNVHSQAVYSISFSSCGYLALTGAEDGHANVWVGKGGRGWKVGKEVKHPAGVKAAVFHPPIFDGKLFATACGDGGVRMFRARARRVSKLQQSGSGGQERNEQKKGDEKGRKAEWEVKDVECKEDVIWPQLGEIRSLTFSPCGARLVVSVKSSNSLCIFTVEQADKDEEKEGEGLATNWPVTTLVSTLEYAHNHNNIPRPALSSLSPTSIIMATIGVDTSKVVKVWTEGEKWTTVRSLPASSEVRRVAFASAYPSFSLHASNSHSKGRAGRNAGKIDILAAACMNGDVLVWSVDTSSRSPTFSTNTTLNGTHTETVWGLAFATASRHSCIILVTGDRRGVLRVWRSPMSSILSSAHAGAPTAGIHTSFPPPPLFFTNTEDRHGKMGQCMCVRLCFFPIW</sequence>
<evidence type="ECO:0000256" key="1">
    <source>
        <dbReference type="ARBA" id="ARBA00022574"/>
    </source>
</evidence>
<dbReference type="PROSITE" id="PS50082">
    <property type="entry name" value="WD_REPEATS_2"/>
    <property type="match status" value="1"/>
</dbReference>
<dbReference type="PANTHER" id="PTHR44019">
    <property type="entry name" value="WD REPEAT-CONTAINING PROTEIN 55"/>
    <property type="match status" value="1"/>
</dbReference>
<feature type="repeat" description="WD" evidence="3">
    <location>
        <begin position="21"/>
        <end position="52"/>
    </location>
</feature>
<keyword evidence="1 3" id="KW-0853">WD repeat</keyword>
<keyword evidence="2" id="KW-0677">Repeat</keyword>
<reference evidence="5" key="1">
    <citation type="submission" date="2021-01" db="EMBL/GenBank/DDBJ databases">
        <authorList>
            <person name="Corre E."/>
            <person name="Pelletier E."/>
            <person name="Niang G."/>
            <person name="Scheremetjew M."/>
            <person name="Finn R."/>
            <person name="Kale V."/>
            <person name="Holt S."/>
            <person name="Cochrane G."/>
            <person name="Meng A."/>
            <person name="Brown T."/>
            <person name="Cohen L."/>
        </authorList>
    </citation>
    <scope>NUCLEOTIDE SEQUENCE</scope>
    <source>
        <strain evidence="5">NIES-2562</strain>
    </source>
</reference>
<evidence type="ECO:0000313" key="5">
    <source>
        <dbReference type="EMBL" id="CAE0265758.1"/>
    </source>
</evidence>
<evidence type="ECO:0000256" key="4">
    <source>
        <dbReference type="SAM" id="MobiDB-lite"/>
    </source>
</evidence>
<evidence type="ECO:0000256" key="3">
    <source>
        <dbReference type="PROSITE-ProRule" id="PRU00221"/>
    </source>
</evidence>
<gene>
    <name evidence="5" type="ORF">PBIL07802_LOCUS28096</name>
</gene>
<dbReference type="Gene3D" id="2.130.10.10">
    <property type="entry name" value="YVTN repeat-like/Quinoprotein amine dehydrogenase"/>
    <property type="match status" value="2"/>
</dbReference>
<dbReference type="InterPro" id="IPR050505">
    <property type="entry name" value="WDR55/POC1"/>
</dbReference>
<dbReference type="SMART" id="SM00320">
    <property type="entry name" value="WD40"/>
    <property type="match status" value="5"/>
</dbReference>
<organism evidence="5">
    <name type="scientific">Palpitomonas bilix</name>
    <dbReference type="NCBI Taxonomy" id="652834"/>
    <lineage>
        <taxon>Eukaryota</taxon>
        <taxon>Eukaryota incertae sedis</taxon>
    </lineage>
</organism>
<dbReference type="PROSITE" id="PS50294">
    <property type="entry name" value="WD_REPEATS_REGION"/>
    <property type="match status" value="1"/>
</dbReference>
<dbReference type="EMBL" id="HBIB01042890">
    <property type="protein sequence ID" value="CAE0265758.1"/>
    <property type="molecule type" value="Transcribed_RNA"/>
</dbReference>
<dbReference type="Pfam" id="PF00400">
    <property type="entry name" value="WD40"/>
    <property type="match status" value="1"/>
</dbReference>
<name>A0A7S3GGV4_9EUKA</name>
<dbReference type="PANTHER" id="PTHR44019:SF8">
    <property type="entry name" value="POC1 CENTRIOLAR PROTEIN HOMOLOG"/>
    <property type="match status" value="1"/>
</dbReference>
<feature type="region of interest" description="Disordered" evidence="4">
    <location>
        <begin position="107"/>
        <end position="132"/>
    </location>
</feature>
<dbReference type="SUPFAM" id="SSF50978">
    <property type="entry name" value="WD40 repeat-like"/>
    <property type="match status" value="1"/>
</dbReference>
<protein>
    <submittedName>
        <fullName evidence="5">Uncharacterized protein</fullName>
    </submittedName>
</protein>
<dbReference type="InterPro" id="IPR001680">
    <property type="entry name" value="WD40_rpt"/>
</dbReference>
<dbReference type="AlphaFoldDB" id="A0A7S3GGV4"/>
<feature type="compositionally biased region" description="Basic and acidic residues" evidence="4">
    <location>
        <begin position="118"/>
        <end position="132"/>
    </location>
</feature>
<proteinExistence type="predicted"/>
<accession>A0A7S3GGV4</accession>
<evidence type="ECO:0000256" key="2">
    <source>
        <dbReference type="ARBA" id="ARBA00022737"/>
    </source>
</evidence>
<dbReference type="InterPro" id="IPR036322">
    <property type="entry name" value="WD40_repeat_dom_sf"/>
</dbReference>